<dbReference type="Gene3D" id="3.30.450.20">
    <property type="entry name" value="PAS domain"/>
    <property type="match status" value="1"/>
</dbReference>
<evidence type="ECO:0000256" key="9">
    <source>
        <dbReference type="SAM" id="Coils"/>
    </source>
</evidence>
<feature type="domain" description="Methyl-accepting transducer" evidence="11">
    <location>
        <begin position="316"/>
        <end position="531"/>
    </location>
</feature>
<dbReference type="Pfam" id="PF00015">
    <property type="entry name" value="MCPsignal"/>
    <property type="match status" value="1"/>
</dbReference>
<evidence type="ECO:0000256" key="1">
    <source>
        <dbReference type="ARBA" id="ARBA00004651"/>
    </source>
</evidence>
<evidence type="ECO:0000256" key="4">
    <source>
        <dbReference type="ARBA" id="ARBA00022989"/>
    </source>
</evidence>
<dbReference type="InterPro" id="IPR004090">
    <property type="entry name" value="Chemotax_Me-accpt_rcpt"/>
</dbReference>
<dbReference type="GO" id="GO:0005886">
    <property type="term" value="C:plasma membrane"/>
    <property type="evidence" value="ECO:0007669"/>
    <property type="project" value="UniProtKB-SubCell"/>
</dbReference>
<dbReference type="PROSITE" id="PS50111">
    <property type="entry name" value="CHEMOTAXIS_TRANSDUC_2"/>
    <property type="match status" value="1"/>
</dbReference>
<sequence length="568" mass="60036">MRESPEMSFARWPITWKISLPIATILLFTIAICVISLNSLYSAMFDQKLAKIEDISNSAATIAAYYQEQEASGAMSKEDAQAAAKAAIGAMRFEGDNYVFVYDYAGNNLVHPKASLIGTNMMGFADKTGVKIVAELIKSAKAGGGSLLYYWPRANSEIAIAKYGWGAGFEPWGWMLGTGVYMDDLDAAYWSAATVIIALAVIGALIAMGIAVFAVRATVVPLTKLTGNMNRLADGEVDVVIEGADRGDEIGQMASAMEVFVKNEGARRDLETQQDVIQEEAARKGAEIQQLSAEFDRQITDMMNIIDSSVQRLQSASADMTGVAAQTTEQSGFVSNASSQAAHNVETVAAAAEELSASVNEIRRQVQSSSEIAAKAANEAAATNQRMNGLSEAAGRIGEVVTLIQAIAEQTNLLALNATIEAARAGEAGKGFAVVAAEVKELATQTSKATEEISSQITAIQDETGHAATAISSVTEIINNMNEIASSIASSVEEQGAATQEIATNATEASRSTVEVTTSIESVASAAENTRDTAGNVESSAQQLEQNATMLRDQVANFLSEVRQRSAA</sequence>
<keyword evidence="2" id="KW-1003">Cell membrane</keyword>
<evidence type="ECO:0000256" key="2">
    <source>
        <dbReference type="ARBA" id="ARBA00022475"/>
    </source>
</evidence>
<evidence type="ECO:0000256" key="5">
    <source>
        <dbReference type="ARBA" id="ARBA00023136"/>
    </source>
</evidence>
<dbReference type="PRINTS" id="PR00260">
    <property type="entry name" value="CHEMTRNSDUCR"/>
</dbReference>
<feature type="transmembrane region" description="Helical" evidence="10">
    <location>
        <begin position="188"/>
        <end position="215"/>
    </location>
</feature>
<dbReference type="InterPro" id="IPR033480">
    <property type="entry name" value="sCache_2"/>
</dbReference>
<evidence type="ECO:0000256" key="3">
    <source>
        <dbReference type="ARBA" id="ARBA00022692"/>
    </source>
</evidence>
<feature type="coiled-coil region" evidence="9">
    <location>
        <begin position="527"/>
        <end position="561"/>
    </location>
</feature>
<dbReference type="Proteomes" id="UP000053235">
    <property type="component" value="Unassembled WGS sequence"/>
</dbReference>
<evidence type="ECO:0000313" key="13">
    <source>
        <dbReference type="EMBL" id="CTQ74227.1"/>
    </source>
</evidence>
<dbReference type="GO" id="GO:0006935">
    <property type="term" value="P:chemotaxis"/>
    <property type="evidence" value="ECO:0007669"/>
    <property type="project" value="InterPro"/>
</dbReference>
<accession>A0A0M7AHV1</accession>
<dbReference type="PANTHER" id="PTHR32089">
    <property type="entry name" value="METHYL-ACCEPTING CHEMOTAXIS PROTEIN MCPB"/>
    <property type="match status" value="1"/>
</dbReference>
<evidence type="ECO:0000256" key="10">
    <source>
        <dbReference type="SAM" id="Phobius"/>
    </source>
</evidence>
<name>A0A0M7AHV1_9HYPH</name>
<dbReference type="PANTHER" id="PTHR32089:SF112">
    <property type="entry name" value="LYSOZYME-LIKE PROTEIN-RELATED"/>
    <property type="match status" value="1"/>
</dbReference>
<dbReference type="Gene3D" id="1.10.287.950">
    <property type="entry name" value="Methyl-accepting chemotaxis protein"/>
    <property type="match status" value="1"/>
</dbReference>
<keyword evidence="9" id="KW-0175">Coiled coil</keyword>
<dbReference type="SUPFAM" id="SSF58104">
    <property type="entry name" value="Methyl-accepting chemotaxis protein (MCP) signaling domain"/>
    <property type="match status" value="1"/>
</dbReference>
<evidence type="ECO:0000259" key="12">
    <source>
        <dbReference type="PROSITE" id="PS50885"/>
    </source>
</evidence>
<reference evidence="14" key="1">
    <citation type="submission" date="2015-07" db="EMBL/GenBank/DDBJ databases">
        <authorList>
            <person name="Rodrigo-Torres Lidia"/>
            <person name="Arahal R.David."/>
        </authorList>
    </citation>
    <scope>NUCLEOTIDE SEQUENCE [LARGE SCALE GENOMIC DNA]</scope>
    <source>
        <strain evidence="14">CECT 5112</strain>
    </source>
</reference>
<dbReference type="SMART" id="SM01049">
    <property type="entry name" value="Cache_2"/>
    <property type="match status" value="1"/>
</dbReference>
<evidence type="ECO:0000256" key="8">
    <source>
        <dbReference type="PROSITE-ProRule" id="PRU00284"/>
    </source>
</evidence>
<keyword evidence="14" id="KW-1185">Reference proteome</keyword>
<dbReference type="RefSeq" id="WP_082429158.1">
    <property type="nucleotide sequence ID" value="NZ_CXWD01000016.1"/>
</dbReference>
<dbReference type="SMART" id="SM00304">
    <property type="entry name" value="HAMP"/>
    <property type="match status" value="1"/>
</dbReference>
<dbReference type="CDD" id="cd06225">
    <property type="entry name" value="HAMP"/>
    <property type="match status" value="1"/>
</dbReference>
<keyword evidence="6 8" id="KW-0807">Transducer</keyword>
<protein>
    <submittedName>
        <fullName evidence="13">Methyl-accepting chemotaxis protein 4</fullName>
    </submittedName>
</protein>
<dbReference type="Gene3D" id="6.10.340.10">
    <property type="match status" value="1"/>
</dbReference>
<comment type="similarity">
    <text evidence="7">Belongs to the methyl-accepting chemotaxis (MCP) protein family.</text>
</comment>
<comment type="subcellular location">
    <subcellularLocation>
        <location evidence="1">Cell membrane</location>
        <topology evidence="1">Multi-pass membrane protein</topology>
    </subcellularLocation>
</comment>
<gene>
    <name evidence="13" type="primary">mcp4_15</name>
    <name evidence="13" type="ORF">LAX5112_03803</name>
</gene>
<dbReference type="STRING" id="388408.LAX5112_03803"/>
<keyword evidence="5 10" id="KW-0472">Membrane</keyword>
<evidence type="ECO:0000259" key="11">
    <source>
        <dbReference type="PROSITE" id="PS50111"/>
    </source>
</evidence>
<dbReference type="InterPro" id="IPR003660">
    <property type="entry name" value="HAMP_dom"/>
</dbReference>
<keyword evidence="3 10" id="KW-0812">Transmembrane</keyword>
<dbReference type="Pfam" id="PF00672">
    <property type="entry name" value="HAMP"/>
    <property type="match status" value="1"/>
</dbReference>
<dbReference type="GO" id="GO:0004888">
    <property type="term" value="F:transmembrane signaling receptor activity"/>
    <property type="evidence" value="ECO:0007669"/>
    <property type="project" value="InterPro"/>
</dbReference>
<evidence type="ECO:0000256" key="7">
    <source>
        <dbReference type="ARBA" id="ARBA00029447"/>
    </source>
</evidence>
<keyword evidence="4 10" id="KW-1133">Transmembrane helix</keyword>
<dbReference type="EMBL" id="CXWD01000016">
    <property type="protein sequence ID" value="CTQ74227.1"/>
    <property type="molecule type" value="Genomic_DNA"/>
</dbReference>
<organism evidence="13 14">
    <name type="scientific">Roseibium alexandrii</name>
    <dbReference type="NCBI Taxonomy" id="388408"/>
    <lineage>
        <taxon>Bacteria</taxon>
        <taxon>Pseudomonadati</taxon>
        <taxon>Pseudomonadota</taxon>
        <taxon>Alphaproteobacteria</taxon>
        <taxon>Hyphomicrobiales</taxon>
        <taxon>Stappiaceae</taxon>
        <taxon>Roseibium</taxon>
    </lineage>
</organism>
<dbReference type="Pfam" id="PF17200">
    <property type="entry name" value="sCache_2"/>
    <property type="match status" value="1"/>
</dbReference>
<evidence type="ECO:0000313" key="14">
    <source>
        <dbReference type="Proteomes" id="UP000053235"/>
    </source>
</evidence>
<dbReference type="AlphaFoldDB" id="A0A0M7AHV1"/>
<dbReference type="SMART" id="SM00283">
    <property type="entry name" value="MA"/>
    <property type="match status" value="1"/>
</dbReference>
<dbReference type="OrthoDB" id="354287at2"/>
<feature type="domain" description="HAMP" evidence="12">
    <location>
        <begin position="216"/>
        <end position="269"/>
    </location>
</feature>
<evidence type="ECO:0000256" key="6">
    <source>
        <dbReference type="ARBA" id="ARBA00023224"/>
    </source>
</evidence>
<proteinExistence type="inferred from homology"/>
<dbReference type="PROSITE" id="PS50885">
    <property type="entry name" value="HAMP"/>
    <property type="match status" value="1"/>
</dbReference>
<feature type="transmembrane region" description="Helical" evidence="10">
    <location>
        <begin position="20"/>
        <end position="41"/>
    </location>
</feature>
<dbReference type="GO" id="GO:0007165">
    <property type="term" value="P:signal transduction"/>
    <property type="evidence" value="ECO:0007669"/>
    <property type="project" value="UniProtKB-KW"/>
</dbReference>
<dbReference type="InterPro" id="IPR004089">
    <property type="entry name" value="MCPsignal_dom"/>
</dbReference>